<reference evidence="1 2" key="1">
    <citation type="submission" date="2016-08" db="EMBL/GenBank/DDBJ databases">
        <title>Evolution of the type three secretion system and type three effector repertoires in Xanthomonas.</title>
        <authorList>
            <person name="Merda D."/>
            <person name="Briand M."/>
            <person name="Bosis E."/>
            <person name="Rousseau C."/>
            <person name="Portier P."/>
            <person name="Jacques M.-A."/>
            <person name="Fischer-Le Saux M."/>
        </authorList>
    </citation>
    <scope>NUCLEOTIDE SEQUENCE [LARGE SCALE GENOMIC DNA]</scope>
    <source>
        <strain evidence="1 2">CFBP 3122</strain>
    </source>
</reference>
<gene>
    <name evidence="1" type="ORF">XaplCFBP3122_02125</name>
</gene>
<dbReference type="AlphaFoldDB" id="A0A2S6ZAC7"/>
<evidence type="ECO:0000313" key="1">
    <source>
        <dbReference type="EMBL" id="PPT78985.1"/>
    </source>
</evidence>
<dbReference type="Proteomes" id="UP000238270">
    <property type="component" value="Unassembled WGS sequence"/>
</dbReference>
<proteinExistence type="predicted"/>
<comment type="caution">
    <text evidence="1">The sequence shown here is derived from an EMBL/GenBank/DDBJ whole genome shotgun (WGS) entry which is preliminary data.</text>
</comment>
<accession>A0A2S6ZAC7</accession>
<dbReference type="SUPFAM" id="SSF46785">
    <property type="entry name" value="Winged helix' DNA-binding domain"/>
    <property type="match status" value="1"/>
</dbReference>
<name>A0A2S6ZAC7_9XANT</name>
<dbReference type="Gene3D" id="1.10.10.10">
    <property type="entry name" value="Winged helix-like DNA-binding domain superfamily/Winged helix DNA-binding domain"/>
    <property type="match status" value="1"/>
</dbReference>
<sequence length="103" mass="11087">MPRHAISGPCLSADPQLTAQLLTALADTPDGVSLARLCKQLGVRMSVLLRTLAWLGSANLHGQPGPGWIRVEERGERQFAVLTPTGHAAWLRQEPGTRSPCQP</sequence>
<dbReference type="EMBL" id="MIGV01000001">
    <property type="protein sequence ID" value="PPT78985.1"/>
    <property type="molecule type" value="Genomic_DNA"/>
</dbReference>
<protein>
    <submittedName>
        <fullName evidence="1">Uncharacterized protein</fullName>
    </submittedName>
</protein>
<dbReference type="InterPro" id="IPR036388">
    <property type="entry name" value="WH-like_DNA-bd_sf"/>
</dbReference>
<dbReference type="InterPro" id="IPR036390">
    <property type="entry name" value="WH_DNA-bd_sf"/>
</dbReference>
<evidence type="ECO:0000313" key="2">
    <source>
        <dbReference type="Proteomes" id="UP000238270"/>
    </source>
</evidence>
<organism evidence="1 2">
    <name type="scientific">Xanthomonas arboricola pv. populi</name>
    <dbReference type="NCBI Taxonomy" id="487823"/>
    <lineage>
        <taxon>Bacteria</taxon>
        <taxon>Pseudomonadati</taxon>
        <taxon>Pseudomonadota</taxon>
        <taxon>Gammaproteobacteria</taxon>
        <taxon>Lysobacterales</taxon>
        <taxon>Lysobacteraceae</taxon>
        <taxon>Xanthomonas</taxon>
    </lineage>
</organism>